<dbReference type="Proteomes" id="UP001169066">
    <property type="component" value="Unassembled WGS sequence"/>
</dbReference>
<proteinExistence type="predicted"/>
<organism evidence="1 2">
    <name type="scientific">Sulfurovum xiamenensis</name>
    <dbReference type="NCBI Taxonomy" id="3019066"/>
    <lineage>
        <taxon>Bacteria</taxon>
        <taxon>Pseudomonadati</taxon>
        <taxon>Campylobacterota</taxon>
        <taxon>Epsilonproteobacteria</taxon>
        <taxon>Campylobacterales</taxon>
        <taxon>Sulfurovaceae</taxon>
        <taxon>Sulfurovum</taxon>
    </lineage>
</organism>
<keyword evidence="2" id="KW-1185">Reference proteome</keyword>
<gene>
    <name evidence="1" type="ORF">PF327_04225</name>
</gene>
<reference evidence="1" key="1">
    <citation type="submission" date="2023-01" db="EMBL/GenBank/DDBJ databases">
        <title>Sulfurovum sp. XTW-4 genome assembly.</title>
        <authorList>
            <person name="Wang J."/>
        </authorList>
    </citation>
    <scope>NUCLEOTIDE SEQUENCE</scope>
    <source>
        <strain evidence="1">XTW-4</strain>
    </source>
</reference>
<dbReference type="EMBL" id="JAQIBC010000002">
    <property type="protein sequence ID" value="MDM5263396.1"/>
    <property type="molecule type" value="Genomic_DNA"/>
</dbReference>
<sequence>MKLNRHYIVSLIIVMLTAISFDISSPKLADSISETKIQISLEEKETQQILDEKLIAFVPKPYSKETKPFTGFDFSTPIVDQLYLNTIFKPPIFS</sequence>
<dbReference type="RefSeq" id="WP_289401479.1">
    <property type="nucleotide sequence ID" value="NZ_JAQIBC010000002.1"/>
</dbReference>
<comment type="caution">
    <text evidence="1">The sequence shown here is derived from an EMBL/GenBank/DDBJ whole genome shotgun (WGS) entry which is preliminary data.</text>
</comment>
<evidence type="ECO:0000313" key="1">
    <source>
        <dbReference type="EMBL" id="MDM5263396.1"/>
    </source>
</evidence>
<evidence type="ECO:0000313" key="2">
    <source>
        <dbReference type="Proteomes" id="UP001169066"/>
    </source>
</evidence>
<name>A0ABT7QQS5_9BACT</name>
<protein>
    <submittedName>
        <fullName evidence="1">Uncharacterized protein</fullName>
    </submittedName>
</protein>
<accession>A0ABT7QQS5</accession>